<evidence type="ECO:0000313" key="2">
    <source>
        <dbReference type="Proteomes" id="UP000814243"/>
    </source>
</evidence>
<dbReference type="AlphaFoldDB" id="A0A922MMF0"/>
<protein>
    <submittedName>
        <fullName evidence="1">Uncharacterized protein</fullName>
    </submittedName>
</protein>
<accession>A0A922MMF0</accession>
<comment type="caution">
    <text evidence="1">The sequence shown here is derived from an EMBL/GenBank/DDBJ whole genome shotgun (WGS) entry which is preliminary data.</text>
</comment>
<dbReference type="EMBL" id="JACEFF010000311">
    <property type="protein sequence ID" value="KAH9639746.1"/>
    <property type="molecule type" value="Genomic_DNA"/>
</dbReference>
<name>A0A922MMF0_SPOEX</name>
<gene>
    <name evidence="1" type="ORF">HF086_014504</name>
</gene>
<sequence>MFAARKQTHANVGANEPMIMYDKNGNYVDEINMLKIKSIEKFLNEDNNRENLIQGQFRQPSRKIDHTFDKETAYLMASSLDGGEDFVTSELDMGQQLQEIRKASAALLLCSVGDGVGEIQHNAFLNINSK</sequence>
<reference evidence="1" key="1">
    <citation type="journal article" date="2021" name="G3 (Bethesda)">
        <title>Genome and transcriptome analysis of the beet armyworm Spodoptera exigua reveals targets for pest control. .</title>
        <authorList>
            <person name="Simon S."/>
            <person name="Breeschoten T."/>
            <person name="Jansen H.J."/>
            <person name="Dirks R.P."/>
            <person name="Schranz M.E."/>
            <person name="Ros V.I.D."/>
        </authorList>
    </citation>
    <scope>NUCLEOTIDE SEQUENCE</scope>
    <source>
        <strain evidence="1">TB_SE_WUR_2020</strain>
    </source>
</reference>
<organism evidence="1 2">
    <name type="scientific">Spodoptera exigua</name>
    <name type="common">Beet armyworm</name>
    <name type="synonym">Noctua fulgens</name>
    <dbReference type="NCBI Taxonomy" id="7107"/>
    <lineage>
        <taxon>Eukaryota</taxon>
        <taxon>Metazoa</taxon>
        <taxon>Ecdysozoa</taxon>
        <taxon>Arthropoda</taxon>
        <taxon>Hexapoda</taxon>
        <taxon>Insecta</taxon>
        <taxon>Pterygota</taxon>
        <taxon>Neoptera</taxon>
        <taxon>Endopterygota</taxon>
        <taxon>Lepidoptera</taxon>
        <taxon>Glossata</taxon>
        <taxon>Ditrysia</taxon>
        <taxon>Noctuoidea</taxon>
        <taxon>Noctuidae</taxon>
        <taxon>Amphipyrinae</taxon>
        <taxon>Spodoptera</taxon>
    </lineage>
</organism>
<evidence type="ECO:0000313" key="1">
    <source>
        <dbReference type="EMBL" id="KAH9639746.1"/>
    </source>
</evidence>
<dbReference type="Proteomes" id="UP000814243">
    <property type="component" value="Unassembled WGS sequence"/>
</dbReference>
<proteinExistence type="predicted"/>